<dbReference type="EMBL" id="FMZE01000009">
    <property type="protein sequence ID" value="SDD52014.1"/>
    <property type="molecule type" value="Genomic_DNA"/>
</dbReference>
<dbReference type="InterPro" id="IPR050315">
    <property type="entry name" value="FAD-oxidoreductase_2"/>
</dbReference>
<keyword evidence="3" id="KW-0274">FAD</keyword>
<dbReference type="RefSeq" id="WP_091808301.1">
    <property type="nucleotide sequence ID" value="NZ_CP016353.1"/>
</dbReference>
<evidence type="ECO:0000313" key="7">
    <source>
        <dbReference type="Proteomes" id="UP000199494"/>
    </source>
</evidence>
<keyword evidence="4" id="KW-0560">Oxidoreductase</keyword>
<accession>A0A222VSS4</accession>
<feature type="domain" description="FAD-dependent oxidoreductase 2 FAD-binding" evidence="5">
    <location>
        <begin position="9"/>
        <end position="116"/>
    </location>
</feature>
<dbReference type="GO" id="GO:0016491">
    <property type="term" value="F:oxidoreductase activity"/>
    <property type="evidence" value="ECO:0007669"/>
    <property type="project" value="UniProtKB-KW"/>
</dbReference>
<dbReference type="STRING" id="530584.SAMN05421630_109210"/>
<dbReference type="AlphaFoldDB" id="A0A222VSS4"/>
<evidence type="ECO:0000256" key="3">
    <source>
        <dbReference type="ARBA" id="ARBA00022827"/>
    </source>
</evidence>
<evidence type="ECO:0000256" key="2">
    <source>
        <dbReference type="ARBA" id="ARBA00022630"/>
    </source>
</evidence>
<dbReference type="Gene3D" id="3.50.50.60">
    <property type="entry name" value="FAD/NAD(P)-binding domain"/>
    <property type="match status" value="1"/>
</dbReference>
<reference evidence="6 7" key="1">
    <citation type="submission" date="2016-10" db="EMBL/GenBank/DDBJ databases">
        <authorList>
            <person name="de Groot N.N."/>
        </authorList>
    </citation>
    <scope>NUCLEOTIDE SEQUENCE [LARGE SCALE GENOMIC DNA]</scope>
    <source>
        <strain evidence="6 7">CGMCC 4.5506</strain>
    </source>
</reference>
<dbReference type="KEGG" id="pmad:BAY61_19200"/>
<keyword evidence="7" id="KW-1185">Reference proteome</keyword>
<dbReference type="InterPro" id="IPR036188">
    <property type="entry name" value="FAD/NAD-bd_sf"/>
</dbReference>
<protein>
    <submittedName>
        <fullName evidence="6">FAD binding domain-containing protein</fullName>
    </submittedName>
</protein>
<organism evidence="6 7">
    <name type="scientific">Prauserella marina</name>
    <dbReference type="NCBI Taxonomy" id="530584"/>
    <lineage>
        <taxon>Bacteria</taxon>
        <taxon>Bacillati</taxon>
        <taxon>Actinomycetota</taxon>
        <taxon>Actinomycetes</taxon>
        <taxon>Pseudonocardiales</taxon>
        <taxon>Pseudonocardiaceae</taxon>
        <taxon>Prauserella</taxon>
    </lineage>
</organism>
<keyword evidence="2" id="KW-0285">Flavoprotein</keyword>
<dbReference type="Proteomes" id="UP000199494">
    <property type="component" value="Unassembled WGS sequence"/>
</dbReference>
<gene>
    <name evidence="6" type="ORF">SAMN05421630_109210</name>
</gene>
<dbReference type="PANTHER" id="PTHR43400">
    <property type="entry name" value="FUMARATE REDUCTASE"/>
    <property type="match status" value="1"/>
</dbReference>
<evidence type="ECO:0000256" key="1">
    <source>
        <dbReference type="ARBA" id="ARBA00001974"/>
    </source>
</evidence>
<proteinExistence type="predicted"/>
<dbReference type="OrthoDB" id="9813348at2"/>
<dbReference type="SUPFAM" id="SSF51905">
    <property type="entry name" value="FAD/NAD(P)-binding domain"/>
    <property type="match status" value="1"/>
</dbReference>
<dbReference type="PANTHER" id="PTHR43400:SF10">
    <property type="entry name" value="3-OXOSTEROID 1-DEHYDROGENASE"/>
    <property type="match status" value="1"/>
</dbReference>
<evidence type="ECO:0000256" key="4">
    <source>
        <dbReference type="ARBA" id="ARBA00023002"/>
    </source>
</evidence>
<dbReference type="InterPro" id="IPR003953">
    <property type="entry name" value="FAD-dep_OxRdtase_2_FAD-bd"/>
</dbReference>
<comment type="cofactor">
    <cofactor evidence="1">
        <name>FAD</name>
        <dbReference type="ChEBI" id="CHEBI:57692"/>
    </cofactor>
</comment>
<dbReference type="Pfam" id="PF00890">
    <property type="entry name" value="FAD_binding_2"/>
    <property type="match status" value="1"/>
</dbReference>
<evidence type="ECO:0000259" key="5">
    <source>
        <dbReference type="Pfam" id="PF00890"/>
    </source>
</evidence>
<evidence type="ECO:0000313" key="6">
    <source>
        <dbReference type="EMBL" id="SDD52014.1"/>
    </source>
</evidence>
<name>A0A222VSS4_9PSEU</name>
<sequence>MRQWTHDCDVLVIGSGGGALTGAYTAAKAGLSVVVAEATGFVGGTTAYSGGGMWLPCNAVLRRADNIDTTDTIEAARTYYRAVVGDRTPRSLQDAFVGNGAALVDHLEADDALASQCLAQRSAHSPSHRRR</sequence>